<accession>A0A383C984</accession>
<keyword evidence="3" id="KW-0812">Transmembrane</keyword>
<sequence length="113" mass="12517">MIALAVFAIVAAALSRNASLGIQQAVRVEEQTLAWMVATNALNEILIPSRELGRYFGTNREGYEVSAADREWQVEVRFVSTEYPDLKRVEVAVSLSENPDRILAAITGFLGKY</sequence>
<keyword evidence="4" id="KW-1133">Transmembrane helix</keyword>
<dbReference type="GO" id="GO:0016020">
    <property type="term" value="C:membrane"/>
    <property type="evidence" value="ECO:0007669"/>
    <property type="project" value="UniProtKB-SubCell"/>
</dbReference>
<dbReference type="GO" id="GO:0015627">
    <property type="term" value="C:type II protein secretion system complex"/>
    <property type="evidence" value="ECO:0007669"/>
    <property type="project" value="InterPro"/>
</dbReference>
<reference evidence="7" key="1">
    <citation type="submission" date="2018-05" db="EMBL/GenBank/DDBJ databases">
        <authorList>
            <person name="Lanie J.A."/>
            <person name="Ng W.-L."/>
            <person name="Kazmierczak K.M."/>
            <person name="Andrzejewski T.M."/>
            <person name="Davidsen T.M."/>
            <person name="Wayne K.J."/>
            <person name="Tettelin H."/>
            <person name="Glass J.I."/>
            <person name="Rusch D."/>
            <person name="Podicherti R."/>
            <person name="Tsui H.-C.T."/>
            <person name="Winkler M.E."/>
        </authorList>
    </citation>
    <scope>NUCLEOTIDE SEQUENCE</scope>
</reference>
<evidence type="ECO:0000256" key="4">
    <source>
        <dbReference type="ARBA" id="ARBA00022989"/>
    </source>
</evidence>
<organism evidence="7">
    <name type="scientific">marine metagenome</name>
    <dbReference type="NCBI Taxonomy" id="408172"/>
    <lineage>
        <taxon>unclassified sequences</taxon>
        <taxon>metagenomes</taxon>
        <taxon>ecological metagenomes</taxon>
    </lineage>
</organism>
<dbReference type="SUPFAM" id="SSF54523">
    <property type="entry name" value="Pili subunits"/>
    <property type="match status" value="1"/>
</dbReference>
<dbReference type="PANTHER" id="PTHR38779:SF2">
    <property type="entry name" value="TYPE II SECRETION SYSTEM PROTEIN I-RELATED"/>
    <property type="match status" value="1"/>
</dbReference>
<gene>
    <name evidence="7" type="ORF">METZ01_LOCUS481820</name>
</gene>
<dbReference type="GO" id="GO:0015628">
    <property type="term" value="P:protein secretion by the type II secretion system"/>
    <property type="evidence" value="ECO:0007669"/>
    <property type="project" value="InterPro"/>
</dbReference>
<dbReference type="NCBIfam" id="TIGR01707">
    <property type="entry name" value="gspI"/>
    <property type="match status" value="1"/>
</dbReference>
<keyword evidence="2" id="KW-0488">Methylation</keyword>
<dbReference type="Pfam" id="PF02501">
    <property type="entry name" value="T2SSI"/>
    <property type="match status" value="1"/>
</dbReference>
<dbReference type="AlphaFoldDB" id="A0A383C984"/>
<evidence type="ECO:0000256" key="1">
    <source>
        <dbReference type="ARBA" id="ARBA00004167"/>
    </source>
</evidence>
<keyword evidence="5" id="KW-0472">Membrane</keyword>
<evidence type="ECO:0000256" key="2">
    <source>
        <dbReference type="ARBA" id="ARBA00022481"/>
    </source>
</evidence>
<evidence type="ECO:0000259" key="6">
    <source>
        <dbReference type="Pfam" id="PF02501"/>
    </source>
</evidence>
<dbReference type="PANTHER" id="PTHR38779">
    <property type="entry name" value="TYPE II SECRETION SYSTEM PROTEIN I-RELATED"/>
    <property type="match status" value="1"/>
</dbReference>
<dbReference type="InterPro" id="IPR045584">
    <property type="entry name" value="Pilin-like"/>
</dbReference>
<dbReference type="EMBL" id="UINC01207044">
    <property type="protein sequence ID" value="SVE28966.1"/>
    <property type="molecule type" value="Genomic_DNA"/>
</dbReference>
<comment type="subcellular location">
    <subcellularLocation>
        <location evidence="1">Membrane</location>
        <topology evidence="1">Single-pass membrane protein</topology>
    </subcellularLocation>
</comment>
<evidence type="ECO:0000256" key="3">
    <source>
        <dbReference type="ARBA" id="ARBA00022692"/>
    </source>
</evidence>
<name>A0A383C984_9ZZZZ</name>
<feature type="domain" description="Type II secretion system protein GspI C-terminal" evidence="6">
    <location>
        <begin position="29"/>
        <end position="110"/>
    </location>
</feature>
<dbReference type="InterPro" id="IPR003413">
    <property type="entry name" value="T2SS_GspI_C"/>
</dbReference>
<dbReference type="Gene3D" id="3.30.1300.30">
    <property type="entry name" value="GSPII I/J protein-like"/>
    <property type="match status" value="1"/>
</dbReference>
<evidence type="ECO:0000256" key="5">
    <source>
        <dbReference type="ARBA" id="ARBA00023136"/>
    </source>
</evidence>
<protein>
    <recommendedName>
        <fullName evidence="6">Type II secretion system protein GspI C-terminal domain-containing protein</fullName>
    </recommendedName>
</protein>
<evidence type="ECO:0000313" key="7">
    <source>
        <dbReference type="EMBL" id="SVE28966.1"/>
    </source>
</evidence>
<proteinExistence type="predicted"/>
<dbReference type="InterPro" id="IPR010052">
    <property type="entry name" value="T2SS_protein-GspI"/>
</dbReference>